<sequence length="140" mass="16065">MIENDRSCPGTLFGEINNPGLRVLPVNYTVSPLFLSDLERPVTLSNNSHRTVSHRPHHPHPRPSFLFFRKHKLCPHGGDYKDIARNHNIYYDSVHNEKSHNATVYLRPDNLGSRTLRQSYNNYSDSYTGSTTSFVQNEAL</sequence>
<dbReference type="EMBL" id="BRPK01000014">
    <property type="protein sequence ID" value="GLB43785.1"/>
    <property type="molecule type" value="Genomic_DNA"/>
</dbReference>
<dbReference type="Proteomes" id="UP001063166">
    <property type="component" value="Unassembled WGS sequence"/>
</dbReference>
<name>A0A9P3PVM8_LYOSH</name>
<evidence type="ECO:0000313" key="2">
    <source>
        <dbReference type="Proteomes" id="UP001063166"/>
    </source>
</evidence>
<protein>
    <submittedName>
        <fullName evidence="1">Uncharacterized protein</fullName>
    </submittedName>
</protein>
<comment type="caution">
    <text evidence="1">The sequence shown here is derived from an EMBL/GenBank/DDBJ whole genome shotgun (WGS) entry which is preliminary data.</text>
</comment>
<evidence type="ECO:0000313" key="1">
    <source>
        <dbReference type="EMBL" id="GLB43785.1"/>
    </source>
</evidence>
<accession>A0A9P3PVM8</accession>
<keyword evidence="2" id="KW-1185">Reference proteome</keyword>
<proteinExistence type="predicted"/>
<dbReference type="AlphaFoldDB" id="A0A9P3PVM8"/>
<reference evidence="1" key="1">
    <citation type="submission" date="2022-07" db="EMBL/GenBank/DDBJ databases">
        <title>The genome of Lyophyllum shimeji provides insight into the initial evolution of ectomycorrhizal fungal genome.</title>
        <authorList>
            <person name="Kobayashi Y."/>
            <person name="Shibata T."/>
            <person name="Hirakawa H."/>
            <person name="Shigenobu S."/>
            <person name="Nishiyama T."/>
            <person name="Yamada A."/>
            <person name="Hasebe M."/>
            <person name="Kawaguchi M."/>
        </authorList>
    </citation>
    <scope>NUCLEOTIDE SEQUENCE</scope>
    <source>
        <strain evidence="1">AT787</strain>
    </source>
</reference>
<organism evidence="1 2">
    <name type="scientific">Lyophyllum shimeji</name>
    <name type="common">Hon-shimeji</name>
    <name type="synonym">Tricholoma shimeji</name>
    <dbReference type="NCBI Taxonomy" id="47721"/>
    <lineage>
        <taxon>Eukaryota</taxon>
        <taxon>Fungi</taxon>
        <taxon>Dikarya</taxon>
        <taxon>Basidiomycota</taxon>
        <taxon>Agaricomycotina</taxon>
        <taxon>Agaricomycetes</taxon>
        <taxon>Agaricomycetidae</taxon>
        <taxon>Agaricales</taxon>
        <taxon>Tricholomatineae</taxon>
        <taxon>Lyophyllaceae</taxon>
        <taxon>Lyophyllum</taxon>
    </lineage>
</organism>
<gene>
    <name evidence="1" type="ORF">LshimejAT787_1402970</name>
</gene>